<keyword evidence="3" id="KW-0812">Transmembrane</keyword>
<evidence type="ECO:0000256" key="1">
    <source>
        <dbReference type="ARBA" id="ARBA00022612"/>
    </source>
</evidence>
<accession>A0A6A7Y6Q7</accession>
<feature type="region of interest" description="Disordered" evidence="2">
    <location>
        <begin position="751"/>
        <end position="780"/>
    </location>
</feature>
<evidence type="ECO:0000256" key="2">
    <source>
        <dbReference type="SAM" id="MobiDB-lite"/>
    </source>
</evidence>
<dbReference type="RefSeq" id="WP_153485006.1">
    <property type="nucleotide sequence ID" value="NZ_VWNA01000001.1"/>
</dbReference>
<evidence type="ECO:0000256" key="3">
    <source>
        <dbReference type="SAM" id="Phobius"/>
    </source>
</evidence>
<dbReference type="Proteomes" id="UP000332515">
    <property type="component" value="Unassembled WGS sequence"/>
</dbReference>
<dbReference type="NCBIfam" id="TIGR01760">
    <property type="entry name" value="tape_meas_TP901"/>
    <property type="match status" value="1"/>
</dbReference>
<dbReference type="InterPro" id="IPR010090">
    <property type="entry name" value="Phage_tape_meas"/>
</dbReference>
<evidence type="ECO:0000259" key="4">
    <source>
        <dbReference type="Pfam" id="PF10145"/>
    </source>
</evidence>
<dbReference type="Pfam" id="PF10145">
    <property type="entry name" value="PhageMin_Tail"/>
    <property type="match status" value="1"/>
</dbReference>
<evidence type="ECO:0000313" key="5">
    <source>
        <dbReference type="EMBL" id="MQT14385.1"/>
    </source>
</evidence>
<protein>
    <submittedName>
        <fullName evidence="5">Phage tail tape measure protein</fullName>
    </submittedName>
</protein>
<proteinExistence type="predicted"/>
<keyword evidence="6" id="KW-1185">Reference proteome</keyword>
<sequence length="780" mass="78985">MAGRQFDVSVLVRLRDALSAPLAGLQRKLAGLSNFASRIGVLSGLIASISFAAPIASAAAFDAQLRDIGITAGLSGGQLEASIAEMSQRFGRLAIETAQTSKAVASAAGVLVAAGMDTKQIDKLLPAIARVATASGAATDDIAKTAFALSDALQVPADQMDRALAALVVAGKQGRFELSEMARYFPALTAQMSQLGVTGMEAVKTLGAGLQIAMQGAPDPSTAANNMQNFLAKLLSPETIANFKKKGVDIGAVMTDAVAKGINPIEAVLQKVSKLTGVSSKDVAKAFDTAKKAGLSDAAALQKVEEQVRRIGGAEKIGKLFGDQQVLGFLLPMMANLDRYQQIAGAMGNASPADTGRDLQSRLAGDQAQLDRFGEIGEQAIRRIGRAFATNLPMINAGLTALLGWIAAVDARWPGLIDTALSWAGAGLLVTAGLAALGPAAAIASAALGVLGSALAVVLSPIGAVAAALGAVAYVIYSDWAGFAPLFERVWGGITAGAQGWVQYMRALFTGDWSGMQAGLAAMRDGAGRALTGTLDILRRISADMIALLDDLTGGIASKVTAVIFGAMTAIGAAVSTIAGRIGASLSTVTGSVSEWAGGVPAKIAAAIGDGADTTLAAARDLATKAVTALIDGWADLGPKIAAKITDAVSAMAGMDASAWSDLGKRFGDAVVDAVKSAIDRLVQWFAELPNRIVAAIGSIDLSNLIQWPSLPSWLGGGGSAAAAPAAASPAAAAAPAQRVDVGGDITVRATGGSEVTSARSRGPVPFTTSPNRGLVQGRP</sequence>
<dbReference type="AlphaFoldDB" id="A0A6A7Y6Q7"/>
<dbReference type="PANTHER" id="PTHR37813:SF1">
    <property type="entry name" value="FELS-2 PROPHAGE PROTEIN"/>
    <property type="match status" value="1"/>
</dbReference>
<reference evidence="5 6" key="1">
    <citation type="submission" date="2019-09" db="EMBL/GenBank/DDBJ databases">
        <title>Segnochrobactrum spirostomi gen. nov., sp. nov., isolated from the ciliate Spirostomum cf. yagiui and description of a novel family, Segnochrobactraceae fam. nov. within the order Rhizobiales of the class Alphaproteobacteria.</title>
        <authorList>
            <person name="Akter S."/>
            <person name="Shazib S.U.A."/>
            <person name="Shin M.K."/>
        </authorList>
    </citation>
    <scope>NUCLEOTIDE SEQUENCE [LARGE SCALE GENOMIC DNA]</scope>
    <source>
        <strain evidence="5 6">Sp-1</strain>
    </source>
</reference>
<comment type="caution">
    <text evidence="5">The sequence shown here is derived from an EMBL/GenBank/DDBJ whole genome shotgun (WGS) entry which is preliminary data.</text>
</comment>
<evidence type="ECO:0000313" key="6">
    <source>
        <dbReference type="Proteomes" id="UP000332515"/>
    </source>
</evidence>
<dbReference type="PANTHER" id="PTHR37813">
    <property type="entry name" value="FELS-2 PROPHAGE PROTEIN"/>
    <property type="match status" value="1"/>
</dbReference>
<feature type="transmembrane region" description="Helical" evidence="3">
    <location>
        <begin position="388"/>
        <end position="408"/>
    </location>
</feature>
<organism evidence="5 6">
    <name type="scientific">Segnochrobactrum spirostomi</name>
    <dbReference type="NCBI Taxonomy" id="2608987"/>
    <lineage>
        <taxon>Bacteria</taxon>
        <taxon>Pseudomonadati</taxon>
        <taxon>Pseudomonadota</taxon>
        <taxon>Alphaproteobacteria</taxon>
        <taxon>Hyphomicrobiales</taxon>
        <taxon>Segnochrobactraceae</taxon>
        <taxon>Segnochrobactrum</taxon>
    </lineage>
</organism>
<gene>
    <name evidence="5" type="ORF">F0357_17365</name>
</gene>
<keyword evidence="1" id="KW-1188">Viral release from host cell</keyword>
<feature type="transmembrane region" description="Helical" evidence="3">
    <location>
        <begin position="39"/>
        <end position="61"/>
    </location>
</feature>
<feature type="domain" description="Phage tail tape measure protein" evidence="4">
    <location>
        <begin position="91"/>
        <end position="272"/>
    </location>
</feature>
<dbReference type="EMBL" id="VWNA01000001">
    <property type="protein sequence ID" value="MQT14385.1"/>
    <property type="molecule type" value="Genomic_DNA"/>
</dbReference>
<feature type="transmembrane region" description="Helical" evidence="3">
    <location>
        <begin position="454"/>
        <end position="477"/>
    </location>
</feature>
<keyword evidence="3" id="KW-1133">Transmembrane helix</keyword>
<name>A0A6A7Y6Q7_9HYPH</name>
<feature type="transmembrane region" description="Helical" evidence="3">
    <location>
        <begin position="420"/>
        <end position="442"/>
    </location>
</feature>
<keyword evidence="3" id="KW-0472">Membrane</keyword>